<dbReference type="InterPro" id="IPR039420">
    <property type="entry name" value="WalR-like"/>
</dbReference>
<dbReference type="PANTHER" id="PTHR43214:SF41">
    <property type="entry name" value="NITRATE_NITRITE RESPONSE REGULATOR PROTEIN NARP"/>
    <property type="match status" value="1"/>
</dbReference>
<dbReference type="InterPro" id="IPR001789">
    <property type="entry name" value="Sig_transdc_resp-reg_receiver"/>
</dbReference>
<feature type="domain" description="Response regulatory" evidence="7">
    <location>
        <begin position="19"/>
        <end position="137"/>
    </location>
</feature>
<dbReference type="Proteomes" id="UP000244174">
    <property type="component" value="Unassembled WGS sequence"/>
</dbReference>
<dbReference type="Pfam" id="PF00196">
    <property type="entry name" value="GerE"/>
    <property type="match status" value="1"/>
</dbReference>
<keyword evidence="2" id="KW-0805">Transcription regulation</keyword>
<dbReference type="CDD" id="cd17535">
    <property type="entry name" value="REC_NarL-like"/>
    <property type="match status" value="1"/>
</dbReference>
<dbReference type="InterPro" id="IPR000792">
    <property type="entry name" value="Tscrpt_reg_LuxR_C"/>
</dbReference>
<reference evidence="8 9" key="1">
    <citation type="submission" date="2018-04" db="EMBL/GenBank/DDBJ databases">
        <title>Genomic Encyclopedia of Archaeal and Bacterial Type Strains, Phase II (KMG-II): from individual species to whole genera.</title>
        <authorList>
            <person name="Goeker M."/>
        </authorList>
    </citation>
    <scope>NUCLEOTIDE SEQUENCE [LARGE SCALE GENOMIC DNA]</scope>
    <source>
        <strain evidence="8 9">DSM 23082</strain>
    </source>
</reference>
<gene>
    <name evidence="8" type="ORF">C8P64_2951</name>
</gene>
<sequence>MELRYLYDIQPRKLKMNKTIIIVDDHRLFAQSLQILVNSFDGFEVTNVFKNGEELVNYLTANDQNPDIILLDMRMPVMDGMQTMKWLKENHPEQKVLTLTVDQEDETIIKMLRLGSRGYLLKDIDPEEFEHALNAIDRSGYYSNQTISEALSREERKQKYEELTGRELEFLNHACSELTYKAIAGEMNLSPKTVENYRESLFNKLHVKSRVGLVIFAIKEGICEV</sequence>
<evidence type="ECO:0000256" key="2">
    <source>
        <dbReference type="ARBA" id="ARBA00023015"/>
    </source>
</evidence>
<dbReference type="GO" id="GO:0003677">
    <property type="term" value="F:DNA binding"/>
    <property type="evidence" value="ECO:0007669"/>
    <property type="project" value="UniProtKB-KW"/>
</dbReference>
<feature type="domain" description="HTH luxR-type" evidence="6">
    <location>
        <begin position="156"/>
        <end position="221"/>
    </location>
</feature>
<evidence type="ECO:0000256" key="5">
    <source>
        <dbReference type="PROSITE-ProRule" id="PRU00169"/>
    </source>
</evidence>
<dbReference type="InterPro" id="IPR016032">
    <property type="entry name" value="Sig_transdc_resp-reg_C-effctor"/>
</dbReference>
<dbReference type="PROSITE" id="PS50110">
    <property type="entry name" value="RESPONSE_REGULATORY"/>
    <property type="match status" value="1"/>
</dbReference>
<evidence type="ECO:0000313" key="9">
    <source>
        <dbReference type="Proteomes" id="UP000244174"/>
    </source>
</evidence>
<dbReference type="Gene3D" id="3.40.50.2300">
    <property type="match status" value="1"/>
</dbReference>
<comment type="caution">
    <text evidence="8">The sequence shown here is derived from an EMBL/GenBank/DDBJ whole genome shotgun (WGS) entry which is preliminary data.</text>
</comment>
<keyword evidence="1 5" id="KW-0597">Phosphoprotein</keyword>
<dbReference type="GO" id="GO:0000160">
    <property type="term" value="P:phosphorelay signal transduction system"/>
    <property type="evidence" value="ECO:0007669"/>
    <property type="project" value="InterPro"/>
</dbReference>
<keyword evidence="9" id="KW-1185">Reference proteome</keyword>
<evidence type="ECO:0000256" key="3">
    <source>
        <dbReference type="ARBA" id="ARBA00023125"/>
    </source>
</evidence>
<dbReference type="PANTHER" id="PTHR43214">
    <property type="entry name" value="TWO-COMPONENT RESPONSE REGULATOR"/>
    <property type="match status" value="1"/>
</dbReference>
<dbReference type="CDD" id="cd06170">
    <property type="entry name" value="LuxR_C_like"/>
    <property type="match status" value="1"/>
</dbReference>
<evidence type="ECO:0000259" key="6">
    <source>
        <dbReference type="PROSITE" id="PS50043"/>
    </source>
</evidence>
<evidence type="ECO:0000259" key="7">
    <source>
        <dbReference type="PROSITE" id="PS50110"/>
    </source>
</evidence>
<protein>
    <submittedName>
        <fullName evidence="8">LuxR family two component transcriptional regulator</fullName>
    </submittedName>
</protein>
<dbReference type="PROSITE" id="PS50043">
    <property type="entry name" value="HTH_LUXR_2"/>
    <property type="match status" value="1"/>
</dbReference>
<proteinExistence type="predicted"/>
<evidence type="ECO:0000256" key="4">
    <source>
        <dbReference type="ARBA" id="ARBA00023163"/>
    </source>
</evidence>
<keyword evidence="4" id="KW-0804">Transcription</keyword>
<feature type="modified residue" description="4-aspartylphosphate" evidence="5">
    <location>
        <position position="72"/>
    </location>
</feature>
<dbReference type="AlphaFoldDB" id="A0A2T6AFD2"/>
<keyword evidence="3" id="KW-0238">DNA-binding</keyword>
<dbReference type="SMART" id="SM00448">
    <property type="entry name" value="REC"/>
    <property type="match status" value="1"/>
</dbReference>
<evidence type="ECO:0000313" key="8">
    <source>
        <dbReference type="EMBL" id="PTX42521.1"/>
    </source>
</evidence>
<dbReference type="InterPro" id="IPR058245">
    <property type="entry name" value="NreC/VraR/RcsB-like_REC"/>
</dbReference>
<organism evidence="8 9">
    <name type="scientific">Christiangramia gaetbulicola</name>
    <dbReference type="NCBI Taxonomy" id="703340"/>
    <lineage>
        <taxon>Bacteria</taxon>
        <taxon>Pseudomonadati</taxon>
        <taxon>Bacteroidota</taxon>
        <taxon>Flavobacteriia</taxon>
        <taxon>Flavobacteriales</taxon>
        <taxon>Flavobacteriaceae</taxon>
        <taxon>Christiangramia</taxon>
    </lineage>
</organism>
<dbReference type="SUPFAM" id="SSF46894">
    <property type="entry name" value="C-terminal effector domain of the bipartite response regulators"/>
    <property type="match status" value="1"/>
</dbReference>
<accession>A0A2T6AFD2</accession>
<dbReference type="InterPro" id="IPR011006">
    <property type="entry name" value="CheY-like_superfamily"/>
</dbReference>
<dbReference type="GO" id="GO:0006355">
    <property type="term" value="P:regulation of DNA-templated transcription"/>
    <property type="evidence" value="ECO:0007669"/>
    <property type="project" value="InterPro"/>
</dbReference>
<dbReference type="Pfam" id="PF00072">
    <property type="entry name" value="Response_reg"/>
    <property type="match status" value="1"/>
</dbReference>
<evidence type="ECO:0000256" key="1">
    <source>
        <dbReference type="ARBA" id="ARBA00022553"/>
    </source>
</evidence>
<dbReference type="EMBL" id="QBKQ01000003">
    <property type="protein sequence ID" value="PTX42521.1"/>
    <property type="molecule type" value="Genomic_DNA"/>
</dbReference>
<name>A0A2T6AFD2_9FLAO</name>
<dbReference type="SMART" id="SM00421">
    <property type="entry name" value="HTH_LUXR"/>
    <property type="match status" value="1"/>
</dbReference>
<dbReference type="SUPFAM" id="SSF52172">
    <property type="entry name" value="CheY-like"/>
    <property type="match status" value="1"/>
</dbReference>